<dbReference type="AlphaFoldDB" id="A0A382Y675"/>
<feature type="non-terminal residue" evidence="11">
    <location>
        <position position="1"/>
    </location>
</feature>
<dbReference type="GO" id="GO:0005737">
    <property type="term" value="C:cytoplasm"/>
    <property type="evidence" value="ECO:0007669"/>
    <property type="project" value="UniProtKB-SubCell"/>
</dbReference>
<keyword evidence="9" id="KW-0812">Transmembrane</keyword>
<evidence type="ECO:0000256" key="1">
    <source>
        <dbReference type="ARBA" id="ARBA00000971"/>
    </source>
</evidence>
<evidence type="ECO:0000256" key="9">
    <source>
        <dbReference type="SAM" id="Phobius"/>
    </source>
</evidence>
<accession>A0A382Y675</accession>
<evidence type="ECO:0000259" key="10">
    <source>
        <dbReference type="PROSITE" id="PS50059"/>
    </source>
</evidence>
<protein>
    <recommendedName>
        <fullName evidence="4">peptidylprolyl isomerase</fullName>
        <ecNumber evidence="4">5.2.1.8</ecNumber>
    </recommendedName>
</protein>
<evidence type="ECO:0000256" key="5">
    <source>
        <dbReference type="ARBA" id="ARBA00022490"/>
    </source>
</evidence>
<dbReference type="PROSITE" id="PS50059">
    <property type="entry name" value="FKBP_PPIASE"/>
    <property type="match status" value="1"/>
</dbReference>
<dbReference type="Pfam" id="PF00254">
    <property type="entry name" value="FKBP_C"/>
    <property type="match status" value="1"/>
</dbReference>
<dbReference type="GO" id="GO:0003755">
    <property type="term" value="F:peptidyl-prolyl cis-trans isomerase activity"/>
    <property type="evidence" value="ECO:0007669"/>
    <property type="project" value="UniProtKB-KW"/>
</dbReference>
<dbReference type="SUPFAM" id="SSF54534">
    <property type="entry name" value="FKBP-like"/>
    <property type="match status" value="1"/>
</dbReference>
<keyword evidence="6" id="KW-0697">Rotamase</keyword>
<feature type="domain" description="PPIase FKBP-type" evidence="10">
    <location>
        <begin position="49"/>
        <end position="130"/>
    </location>
</feature>
<comment type="similarity">
    <text evidence="3">Belongs to the FKBP-type PPIase family.</text>
</comment>
<evidence type="ECO:0000256" key="6">
    <source>
        <dbReference type="ARBA" id="ARBA00023110"/>
    </source>
</evidence>
<evidence type="ECO:0000313" key="11">
    <source>
        <dbReference type="EMBL" id="SVD78630.1"/>
    </source>
</evidence>
<dbReference type="EC" id="5.2.1.8" evidence="4"/>
<evidence type="ECO:0000256" key="3">
    <source>
        <dbReference type="ARBA" id="ARBA00006577"/>
    </source>
</evidence>
<keyword evidence="9" id="KW-0472">Membrane</keyword>
<evidence type="ECO:0000256" key="2">
    <source>
        <dbReference type="ARBA" id="ARBA00004496"/>
    </source>
</evidence>
<keyword evidence="8" id="KW-0413">Isomerase</keyword>
<gene>
    <name evidence="11" type="ORF">METZ01_LOCUS431484</name>
</gene>
<keyword evidence="7" id="KW-0143">Chaperone</keyword>
<keyword evidence="9" id="KW-1133">Transmembrane helix</keyword>
<reference evidence="11" key="1">
    <citation type="submission" date="2018-05" db="EMBL/GenBank/DDBJ databases">
        <authorList>
            <person name="Lanie J.A."/>
            <person name="Ng W.-L."/>
            <person name="Kazmierczak K.M."/>
            <person name="Andrzejewski T.M."/>
            <person name="Davidsen T.M."/>
            <person name="Wayne K.J."/>
            <person name="Tettelin H."/>
            <person name="Glass J.I."/>
            <person name="Rusch D."/>
            <person name="Podicherti R."/>
            <person name="Tsui H.-C.T."/>
            <person name="Winkler M.E."/>
        </authorList>
    </citation>
    <scope>NUCLEOTIDE SEQUENCE</scope>
</reference>
<sequence>VASNSNIPKESGMKYLTVVRLPCFFILFFYLTLAGSLPRAFADKVAKKGDDVSIEYKGSLDDGTVFDSSKNHDKPFQFIVGSGQVIPGFDKAVIGMKLMEEKKFTLQPAEAYGEKNQKLTHKVLRSELPPKPEPKPGMGLMMGGGPGGASRRAMITEVTKEYIVIDMNHPLAGKALTFSIKLIKISN</sequence>
<dbReference type="GO" id="GO:0042026">
    <property type="term" value="P:protein refolding"/>
    <property type="evidence" value="ECO:0007669"/>
    <property type="project" value="UniProtKB-ARBA"/>
</dbReference>
<feature type="transmembrane region" description="Helical" evidence="9">
    <location>
        <begin position="15"/>
        <end position="37"/>
    </location>
</feature>
<comment type="catalytic activity">
    <reaction evidence="1">
        <text>[protein]-peptidylproline (omega=180) = [protein]-peptidylproline (omega=0)</text>
        <dbReference type="Rhea" id="RHEA:16237"/>
        <dbReference type="Rhea" id="RHEA-COMP:10747"/>
        <dbReference type="Rhea" id="RHEA-COMP:10748"/>
        <dbReference type="ChEBI" id="CHEBI:83833"/>
        <dbReference type="ChEBI" id="CHEBI:83834"/>
        <dbReference type="EC" id="5.2.1.8"/>
    </reaction>
</comment>
<dbReference type="PANTHER" id="PTHR47861:SF3">
    <property type="entry name" value="FKBP-TYPE PEPTIDYL-PROLYL CIS-TRANS ISOMERASE SLYD"/>
    <property type="match status" value="1"/>
</dbReference>
<evidence type="ECO:0000256" key="7">
    <source>
        <dbReference type="ARBA" id="ARBA00023186"/>
    </source>
</evidence>
<name>A0A382Y675_9ZZZZ</name>
<dbReference type="InterPro" id="IPR046357">
    <property type="entry name" value="PPIase_dom_sf"/>
</dbReference>
<comment type="subcellular location">
    <subcellularLocation>
        <location evidence="2">Cytoplasm</location>
    </subcellularLocation>
</comment>
<dbReference type="InterPro" id="IPR001179">
    <property type="entry name" value="PPIase_FKBP_dom"/>
</dbReference>
<evidence type="ECO:0000256" key="8">
    <source>
        <dbReference type="ARBA" id="ARBA00023235"/>
    </source>
</evidence>
<evidence type="ECO:0000256" key="4">
    <source>
        <dbReference type="ARBA" id="ARBA00013194"/>
    </source>
</evidence>
<keyword evidence="5" id="KW-0963">Cytoplasm</keyword>
<dbReference type="EMBL" id="UINC01173176">
    <property type="protein sequence ID" value="SVD78630.1"/>
    <property type="molecule type" value="Genomic_DNA"/>
</dbReference>
<proteinExistence type="inferred from homology"/>
<organism evidence="11">
    <name type="scientific">marine metagenome</name>
    <dbReference type="NCBI Taxonomy" id="408172"/>
    <lineage>
        <taxon>unclassified sequences</taxon>
        <taxon>metagenomes</taxon>
        <taxon>ecological metagenomes</taxon>
    </lineage>
</organism>
<dbReference type="PANTHER" id="PTHR47861">
    <property type="entry name" value="FKBP-TYPE PEPTIDYL-PROLYL CIS-TRANS ISOMERASE SLYD"/>
    <property type="match status" value="1"/>
</dbReference>
<dbReference type="Gene3D" id="3.10.50.40">
    <property type="match status" value="1"/>
</dbReference>